<sequence>MKRRGEQEKSADEITSRGSTTESPEKARLSQKRIATQEYDQNKRPSIMKSDKKGEKSRAANVNKDVAKTKSERIQERGSKVNARGTLKKNKTDKAKAYAENPTYNRKLETFWFSLVASETQKSKKPLEQIPSKYLRVK</sequence>
<evidence type="ECO:0000313" key="3">
    <source>
        <dbReference type="Proteomes" id="UP000325081"/>
    </source>
</evidence>
<reference evidence="3" key="1">
    <citation type="journal article" date="2019" name="Curr. Biol.">
        <title>Genome Sequence of Striga asiatica Provides Insight into the Evolution of Plant Parasitism.</title>
        <authorList>
            <person name="Yoshida S."/>
            <person name="Kim S."/>
            <person name="Wafula E.K."/>
            <person name="Tanskanen J."/>
            <person name="Kim Y.M."/>
            <person name="Honaas L."/>
            <person name="Yang Z."/>
            <person name="Spallek T."/>
            <person name="Conn C.E."/>
            <person name="Ichihashi Y."/>
            <person name="Cheong K."/>
            <person name="Cui S."/>
            <person name="Der J.P."/>
            <person name="Gundlach H."/>
            <person name="Jiao Y."/>
            <person name="Hori C."/>
            <person name="Ishida J.K."/>
            <person name="Kasahara H."/>
            <person name="Kiba T."/>
            <person name="Kim M.S."/>
            <person name="Koo N."/>
            <person name="Laohavisit A."/>
            <person name="Lee Y.H."/>
            <person name="Lumba S."/>
            <person name="McCourt P."/>
            <person name="Mortimer J.C."/>
            <person name="Mutuku J.M."/>
            <person name="Nomura T."/>
            <person name="Sasaki-Sekimoto Y."/>
            <person name="Seto Y."/>
            <person name="Wang Y."/>
            <person name="Wakatake T."/>
            <person name="Sakakibara H."/>
            <person name="Demura T."/>
            <person name="Yamaguchi S."/>
            <person name="Yoneyama K."/>
            <person name="Manabe R.I."/>
            <person name="Nelson D.C."/>
            <person name="Schulman A.H."/>
            <person name="Timko M.P."/>
            <person name="dePamphilis C.W."/>
            <person name="Choi D."/>
            <person name="Shirasu K."/>
        </authorList>
    </citation>
    <scope>NUCLEOTIDE SEQUENCE [LARGE SCALE GENOMIC DNA]</scope>
    <source>
        <strain evidence="3">cv. UVA1</strain>
    </source>
</reference>
<gene>
    <name evidence="2" type="ORF">STAS_16876</name>
</gene>
<feature type="compositionally biased region" description="Basic and acidic residues" evidence="1">
    <location>
        <begin position="65"/>
        <end position="79"/>
    </location>
</feature>
<organism evidence="2 3">
    <name type="scientific">Striga asiatica</name>
    <name type="common">Asiatic witchweed</name>
    <name type="synonym">Buchnera asiatica</name>
    <dbReference type="NCBI Taxonomy" id="4170"/>
    <lineage>
        <taxon>Eukaryota</taxon>
        <taxon>Viridiplantae</taxon>
        <taxon>Streptophyta</taxon>
        <taxon>Embryophyta</taxon>
        <taxon>Tracheophyta</taxon>
        <taxon>Spermatophyta</taxon>
        <taxon>Magnoliopsida</taxon>
        <taxon>eudicotyledons</taxon>
        <taxon>Gunneridae</taxon>
        <taxon>Pentapetalae</taxon>
        <taxon>asterids</taxon>
        <taxon>lamiids</taxon>
        <taxon>Lamiales</taxon>
        <taxon>Orobanchaceae</taxon>
        <taxon>Buchnereae</taxon>
        <taxon>Striga</taxon>
    </lineage>
</organism>
<feature type="compositionally biased region" description="Basic and acidic residues" evidence="1">
    <location>
        <begin position="1"/>
        <end position="15"/>
    </location>
</feature>
<proteinExistence type="predicted"/>
<accession>A0A5A7Q5Q1</accession>
<dbReference type="AlphaFoldDB" id="A0A5A7Q5Q1"/>
<protein>
    <submittedName>
        <fullName evidence="2">E3 ubiquitin protein ligase DRIP2</fullName>
    </submittedName>
</protein>
<dbReference type="Proteomes" id="UP000325081">
    <property type="component" value="Unassembled WGS sequence"/>
</dbReference>
<feature type="compositionally biased region" description="Basic and acidic residues" evidence="1">
    <location>
        <begin position="49"/>
        <end position="58"/>
    </location>
</feature>
<dbReference type="EMBL" id="BKCP01005849">
    <property type="protein sequence ID" value="GER40222.1"/>
    <property type="molecule type" value="Genomic_DNA"/>
</dbReference>
<evidence type="ECO:0000256" key="1">
    <source>
        <dbReference type="SAM" id="MobiDB-lite"/>
    </source>
</evidence>
<evidence type="ECO:0000313" key="2">
    <source>
        <dbReference type="EMBL" id="GER40222.1"/>
    </source>
</evidence>
<dbReference type="OrthoDB" id="913876at2759"/>
<feature type="region of interest" description="Disordered" evidence="1">
    <location>
        <begin position="1"/>
        <end position="95"/>
    </location>
</feature>
<comment type="caution">
    <text evidence="2">The sequence shown here is derived from an EMBL/GenBank/DDBJ whole genome shotgun (WGS) entry which is preliminary data.</text>
</comment>
<keyword evidence="3" id="KW-1185">Reference proteome</keyword>
<name>A0A5A7Q5Q1_STRAF</name>